<protein>
    <submittedName>
        <fullName evidence="2">Uncharacterized protein</fullName>
    </submittedName>
</protein>
<reference evidence="2 3" key="1">
    <citation type="submission" date="2014-04" db="EMBL/GenBank/DDBJ databases">
        <authorList>
            <consortium name="DOE Joint Genome Institute"/>
            <person name="Kuo A."/>
            <person name="Zuccaro A."/>
            <person name="Kohler A."/>
            <person name="Nagy L.G."/>
            <person name="Floudas D."/>
            <person name="Copeland A."/>
            <person name="Barry K.W."/>
            <person name="Cichocki N."/>
            <person name="Veneault-Fourrey C."/>
            <person name="LaButti K."/>
            <person name="Lindquist E.A."/>
            <person name="Lipzen A."/>
            <person name="Lundell T."/>
            <person name="Morin E."/>
            <person name="Murat C."/>
            <person name="Sun H."/>
            <person name="Tunlid A."/>
            <person name="Henrissat B."/>
            <person name="Grigoriev I.V."/>
            <person name="Hibbett D.S."/>
            <person name="Martin F."/>
            <person name="Nordberg H.P."/>
            <person name="Cantor M.N."/>
            <person name="Hua S.X."/>
        </authorList>
    </citation>
    <scope>NUCLEOTIDE SEQUENCE [LARGE SCALE GENOMIC DNA]</scope>
    <source>
        <strain evidence="2 3">MAFF 305830</strain>
    </source>
</reference>
<dbReference type="OrthoDB" id="3690045at2759"/>
<evidence type="ECO:0000313" key="2">
    <source>
        <dbReference type="EMBL" id="KIM34472.1"/>
    </source>
</evidence>
<evidence type="ECO:0000313" key="3">
    <source>
        <dbReference type="Proteomes" id="UP000054097"/>
    </source>
</evidence>
<reference evidence="3" key="2">
    <citation type="submission" date="2015-01" db="EMBL/GenBank/DDBJ databases">
        <title>Evolutionary Origins and Diversification of the Mycorrhizal Mutualists.</title>
        <authorList>
            <consortium name="DOE Joint Genome Institute"/>
            <consortium name="Mycorrhizal Genomics Consortium"/>
            <person name="Kohler A."/>
            <person name="Kuo A."/>
            <person name="Nagy L.G."/>
            <person name="Floudas D."/>
            <person name="Copeland A."/>
            <person name="Barry K.W."/>
            <person name="Cichocki N."/>
            <person name="Veneault-Fourrey C."/>
            <person name="LaButti K."/>
            <person name="Lindquist E.A."/>
            <person name="Lipzen A."/>
            <person name="Lundell T."/>
            <person name="Morin E."/>
            <person name="Murat C."/>
            <person name="Riley R."/>
            <person name="Ohm R."/>
            <person name="Sun H."/>
            <person name="Tunlid A."/>
            <person name="Henrissat B."/>
            <person name="Grigoriev I.V."/>
            <person name="Hibbett D.S."/>
            <person name="Martin F."/>
        </authorList>
    </citation>
    <scope>NUCLEOTIDE SEQUENCE [LARGE SCALE GENOMIC DNA]</scope>
    <source>
        <strain evidence="3">MAFF 305830</strain>
    </source>
</reference>
<dbReference type="PRINTS" id="PR00929">
    <property type="entry name" value="ATHOOK"/>
</dbReference>
<keyword evidence="3" id="KW-1185">Reference proteome</keyword>
<accession>A0A0C2Y040</accession>
<gene>
    <name evidence="2" type="ORF">M408DRAFT_96495</name>
</gene>
<evidence type="ECO:0000256" key="1">
    <source>
        <dbReference type="SAM" id="MobiDB-lite"/>
    </source>
</evidence>
<dbReference type="AlphaFoldDB" id="A0A0C2Y040"/>
<dbReference type="Proteomes" id="UP000054097">
    <property type="component" value="Unassembled WGS sequence"/>
</dbReference>
<dbReference type="HOGENOM" id="CLU_1066215_0_0_1"/>
<dbReference type="GO" id="GO:0003677">
    <property type="term" value="F:DNA binding"/>
    <property type="evidence" value="ECO:0007669"/>
    <property type="project" value="InterPro"/>
</dbReference>
<sequence>MSSSQEVVRVNNRDVLCKALAAEMNRADAVNYTVEYIVIGDDDVKPDVQKQAAKDLSMAIVRRVVLKCPTYQWIRKTVSLTPHTIRNRFVCALTEQALSSQSRSCDGSLVVTIIRRIPGQYTVRVNLEHDFGHSPCTILPPTEANSSSSQNLMDVQGQLTKDILRALGRRPRTPERVSIKENKPVVPRGRGRPKKEVNQNLLQLPIESKVKNPVGRPKKEVDPNPAPPKAKKAIGRPRKNALPVAALAVNRAVSNQFIAIV</sequence>
<organism evidence="2 3">
    <name type="scientific">Serendipita vermifera MAFF 305830</name>
    <dbReference type="NCBI Taxonomy" id="933852"/>
    <lineage>
        <taxon>Eukaryota</taxon>
        <taxon>Fungi</taxon>
        <taxon>Dikarya</taxon>
        <taxon>Basidiomycota</taxon>
        <taxon>Agaricomycotina</taxon>
        <taxon>Agaricomycetes</taxon>
        <taxon>Sebacinales</taxon>
        <taxon>Serendipitaceae</taxon>
        <taxon>Serendipita</taxon>
    </lineage>
</organism>
<dbReference type="SMART" id="SM00384">
    <property type="entry name" value="AT_hook"/>
    <property type="match status" value="3"/>
</dbReference>
<dbReference type="EMBL" id="KN824277">
    <property type="protein sequence ID" value="KIM34472.1"/>
    <property type="molecule type" value="Genomic_DNA"/>
</dbReference>
<name>A0A0C2Y040_SERVB</name>
<proteinExistence type="predicted"/>
<feature type="region of interest" description="Disordered" evidence="1">
    <location>
        <begin position="179"/>
        <end position="237"/>
    </location>
</feature>
<dbReference type="InterPro" id="IPR017956">
    <property type="entry name" value="AT_hook_DNA-bd_motif"/>
</dbReference>